<feature type="repeat" description="WD" evidence="7">
    <location>
        <begin position="10"/>
        <end position="51"/>
    </location>
</feature>
<dbReference type="Proteomes" id="UP000033483">
    <property type="component" value="Unassembled WGS sequence"/>
</dbReference>
<dbReference type="InterPro" id="IPR001680">
    <property type="entry name" value="WD40_rpt"/>
</dbReference>
<evidence type="ECO:0000256" key="7">
    <source>
        <dbReference type="PROSITE-ProRule" id="PRU00221"/>
    </source>
</evidence>
<dbReference type="PROSITE" id="PS00678">
    <property type="entry name" value="WD_REPEATS_1"/>
    <property type="match status" value="1"/>
</dbReference>
<dbReference type="InterPro" id="IPR019775">
    <property type="entry name" value="WD40_repeat_CS"/>
</dbReference>
<evidence type="ECO:0000256" key="1">
    <source>
        <dbReference type="ARBA" id="ARBA00022574"/>
    </source>
</evidence>
<evidence type="ECO:0000313" key="10">
    <source>
        <dbReference type="Proteomes" id="UP000033483"/>
    </source>
</evidence>
<evidence type="ECO:0000256" key="2">
    <source>
        <dbReference type="ARBA" id="ARBA00022737"/>
    </source>
</evidence>
<dbReference type="PROSITE" id="PS50082">
    <property type="entry name" value="WD_REPEATS_2"/>
    <property type="match status" value="2"/>
</dbReference>
<dbReference type="AlphaFoldDB" id="A0A0F4ZGN9"/>
<dbReference type="SUPFAM" id="SSF50978">
    <property type="entry name" value="WD40 repeat-like"/>
    <property type="match status" value="1"/>
</dbReference>
<organism evidence="9 10">
    <name type="scientific">Thielaviopsis punctulata</name>
    <dbReference type="NCBI Taxonomy" id="72032"/>
    <lineage>
        <taxon>Eukaryota</taxon>
        <taxon>Fungi</taxon>
        <taxon>Dikarya</taxon>
        <taxon>Ascomycota</taxon>
        <taxon>Pezizomycotina</taxon>
        <taxon>Sordariomycetes</taxon>
        <taxon>Hypocreomycetidae</taxon>
        <taxon>Microascales</taxon>
        <taxon>Ceratocystidaceae</taxon>
        <taxon>Thielaviopsis</taxon>
    </lineage>
</organism>
<comment type="function">
    <text evidence="3">Component of the ASTRA complex involved in chromatin remodeling.</text>
</comment>
<dbReference type="PROSITE" id="PS50294">
    <property type="entry name" value="WD_REPEATS_REGION"/>
    <property type="match status" value="1"/>
</dbReference>
<protein>
    <recommendedName>
        <fullName evidence="6">ASTRA-associated protein 1</fullName>
    </recommendedName>
</protein>
<comment type="subunit">
    <text evidence="5">Component of the ASTRA chromatin remodeling machinery complex.</text>
</comment>
<comment type="similarity">
    <text evidence="4">Belongs to the WD repeat ASA1 family.</text>
</comment>
<dbReference type="SMART" id="SM00320">
    <property type="entry name" value="WD40"/>
    <property type="match status" value="4"/>
</dbReference>
<dbReference type="InterPro" id="IPR015943">
    <property type="entry name" value="WD40/YVTN_repeat-like_dom_sf"/>
</dbReference>
<sequence>MDAPTPKNILRGHKTQVHSARFIRRNSRLVTGDSEGFVILWDLATMRPTAVWQAHTKPVLAVQDWGPERLITQLAEADEIALSKEPPLNALPELRPKPWVEFVLPVNSMNFCAFSACDSNPLNTHTHDIGYASEIYLATPNALQLEGIDIFHIPSNSRKHTVKAADNAGMVMATALGYDAGLLTLAAGYENGQVTLSRRASDETTWSLVYTCTVHAQPVLSLQVSPDRTFFVTSGVDAVLAKHPIPTGPHSQVATAPLRVVNTKHAGQQGLDIRSDGKVLATGGWDSRGRVYSCKTLKELAVLKWHDVGCYAAGFATISPPQSRQATNMQKELGLLAQGNDESTSQKTEASSVRPAARSSLVSVRDRRIMQAREGHWLALGGKDGRVSLWDVF</sequence>
<evidence type="ECO:0000256" key="3">
    <source>
        <dbReference type="ARBA" id="ARBA00037338"/>
    </source>
</evidence>
<evidence type="ECO:0000256" key="8">
    <source>
        <dbReference type="SAM" id="MobiDB-lite"/>
    </source>
</evidence>
<accession>A0A0F4ZGN9</accession>
<gene>
    <name evidence="9" type="ORF">TD95_004037</name>
</gene>
<evidence type="ECO:0000256" key="5">
    <source>
        <dbReference type="ARBA" id="ARBA00038749"/>
    </source>
</evidence>
<feature type="compositionally biased region" description="Polar residues" evidence="8">
    <location>
        <begin position="340"/>
        <end position="351"/>
    </location>
</feature>
<feature type="repeat" description="WD" evidence="7">
    <location>
        <begin position="374"/>
        <end position="393"/>
    </location>
</feature>
<feature type="region of interest" description="Disordered" evidence="8">
    <location>
        <begin position="337"/>
        <end position="357"/>
    </location>
</feature>
<keyword evidence="10" id="KW-1185">Reference proteome</keyword>
<comment type="caution">
    <text evidence="9">The sequence shown here is derived from an EMBL/GenBank/DDBJ whole genome shotgun (WGS) entry which is preliminary data.</text>
</comment>
<evidence type="ECO:0000313" key="9">
    <source>
        <dbReference type="EMBL" id="KKA29380.1"/>
    </source>
</evidence>
<evidence type="ECO:0000256" key="4">
    <source>
        <dbReference type="ARBA" id="ARBA00037931"/>
    </source>
</evidence>
<evidence type="ECO:0000256" key="6">
    <source>
        <dbReference type="ARBA" id="ARBA00040563"/>
    </source>
</evidence>
<dbReference type="PANTHER" id="PTHR19854">
    <property type="entry name" value="TRANSDUCIN BETA-LIKE 3"/>
    <property type="match status" value="1"/>
</dbReference>
<name>A0A0F4ZGN9_9PEZI</name>
<dbReference type="InterPro" id="IPR036322">
    <property type="entry name" value="WD40_repeat_dom_sf"/>
</dbReference>
<reference evidence="9 10" key="1">
    <citation type="submission" date="2015-03" db="EMBL/GenBank/DDBJ databases">
        <authorList>
            <person name="Radwan O."/>
            <person name="Al-Naeli F.A."/>
            <person name="Rendon G.A."/>
            <person name="Fields C."/>
        </authorList>
    </citation>
    <scope>NUCLEOTIDE SEQUENCE [LARGE SCALE GENOMIC DNA]</scope>
    <source>
        <strain evidence="9">CR-DP1</strain>
    </source>
</reference>
<keyword evidence="2" id="KW-0677">Repeat</keyword>
<keyword evidence="1 7" id="KW-0853">WD repeat</keyword>
<dbReference type="Gene3D" id="2.130.10.10">
    <property type="entry name" value="YVTN repeat-like/Quinoprotein amine dehydrogenase"/>
    <property type="match status" value="2"/>
</dbReference>
<dbReference type="OrthoDB" id="7668193at2759"/>
<proteinExistence type="inferred from homology"/>
<dbReference type="Pfam" id="PF00400">
    <property type="entry name" value="WD40"/>
    <property type="match status" value="2"/>
</dbReference>
<dbReference type="PANTHER" id="PTHR19854:SF1">
    <property type="entry name" value="GUANINE NUCLEOTIDE-BINDING PROTEIN SUBUNIT BETA-LIKE PROTEIN 1"/>
    <property type="match status" value="1"/>
</dbReference>
<dbReference type="EMBL" id="LAEV01000867">
    <property type="protein sequence ID" value="KKA29380.1"/>
    <property type="molecule type" value="Genomic_DNA"/>
</dbReference>